<feature type="domain" description="HTH cro/C1-type" evidence="2">
    <location>
        <begin position="57"/>
        <end position="111"/>
    </location>
</feature>
<evidence type="ECO:0000256" key="1">
    <source>
        <dbReference type="SAM" id="MobiDB-lite"/>
    </source>
</evidence>
<organism evidence="3 4">
    <name type="scientific">Labrys neptuniae</name>
    <dbReference type="NCBI Taxonomy" id="376174"/>
    <lineage>
        <taxon>Bacteria</taxon>
        <taxon>Pseudomonadati</taxon>
        <taxon>Pseudomonadota</taxon>
        <taxon>Alphaproteobacteria</taxon>
        <taxon>Hyphomicrobiales</taxon>
        <taxon>Xanthobacteraceae</taxon>
        <taxon>Labrys</taxon>
    </lineage>
</organism>
<evidence type="ECO:0000313" key="4">
    <source>
        <dbReference type="Proteomes" id="UP001595190"/>
    </source>
</evidence>
<dbReference type="CDD" id="cd00093">
    <property type="entry name" value="HTH_XRE"/>
    <property type="match status" value="1"/>
</dbReference>
<accession>A0ABV6ZSE1</accession>
<dbReference type="SUPFAM" id="SSF47413">
    <property type="entry name" value="lambda repressor-like DNA-binding domains"/>
    <property type="match status" value="1"/>
</dbReference>
<feature type="compositionally biased region" description="Basic and acidic residues" evidence="1">
    <location>
        <begin position="1"/>
        <end position="17"/>
    </location>
</feature>
<evidence type="ECO:0000313" key="3">
    <source>
        <dbReference type="EMBL" id="MFC2255117.1"/>
    </source>
</evidence>
<name>A0ABV6ZSE1_9HYPH</name>
<evidence type="ECO:0000259" key="2">
    <source>
        <dbReference type="PROSITE" id="PS50943"/>
    </source>
</evidence>
<proteinExistence type="predicted"/>
<dbReference type="InterPro" id="IPR001387">
    <property type="entry name" value="Cro/C1-type_HTH"/>
</dbReference>
<dbReference type="Proteomes" id="UP001595190">
    <property type="component" value="Unassembled WGS sequence"/>
</dbReference>
<reference evidence="3 4" key="1">
    <citation type="submission" date="2024-09" db="EMBL/GenBank/DDBJ databases">
        <title>Description of Labrys sedimenti sp. nov., isolated from a diclofenac-degrading enrichment culture, and genome-based reclassification of Labrys portucalensis as a later heterotypic synonym of Labrys neptuniae.</title>
        <authorList>
            <person name="Tancsics A."/>
            <person name="Csepanyi A."/>
        </authorList>
    </citation>
    <scope>NUCLEOTIDE SEQUENCE [LARGE SCALE GENOMIC DNA]</scope>
    <source>
        <strain evidence="3 4">LMG 23412</strain>
    </source>
</reference>
<dbReference type="SMART" id="SM00530">
    <property type="entry name" value="HTH_XRE"/>
    <property type="match status" value="1"/>
</dbReference>
<dbReference type="PROSITE" id="PS50943">
    <property type="entry name" value="HTH_CROC1"/>
    <property type="match status" value="1"/>
</dbReference>
<dbReference type="Gene3D" id="1.10.260.40">
    <property type="entry name" value="lambda repressor-like DNA-binding domains"/>
    <property type="match status" value="1"/>
</dbReference>
<gene>
    <name evidence="3" type="ORF">ACETRX_36675</name>
</gene>
<feature type="region of interest" description="Disordered" evidence="1">
    <location>
        <begin position="1"/>
        <end position="23"/>
    </location>
</feature>
<dbReference type="Pfam" id="PF01381">
    <property type="entry name" value="HTH_3"/>
    <property type="match status" value="1"/>
</dbReference>
<dbReference type="EMBL" id="JBHGPK010000079">
    <property type="protein sequence ID" value="MFC2255117.1"/>
    <property type="molecule type" value="Genomic_DNA"/>
</dbReference>
<comment type="caution">
    <text evidence="3">The sequence shown here is derived from an EMBL/GenBank/DDBJ whole genome shotgun (WGS) entry which is preliminary data.</text>
</comment>
<dbReference type="InterPro" id="IPR010982">
    <property type="entry name" value="Lambda_DNA-bd_dom_sf"/>
</dbReference>
<sequence length="120" mass="13760">MQKPPHEHPHSHGDTPIRQDVTVTSSPYYRMRADAQRRLKSSRTVDRCLEEHRIGIVQAWRKANHLTKAELSEKADVLIEEINDIESGNFNSPMFTYIKIAKALRIHISMILGSNRTAIS</sequence>
<dbReference type="RefSeq" id="WP_394315687.1">
    <property type="nucleotide sequence ID" value="NZ_JBHGPK010000079.1"/>
</dbReference>
<protein>
    <submittedName>
        <fullName evidence="3">Helix-turn-helix domain-containing protein</fullName>
    </submittedName>
</protein>